<feature type="region of interest" description="Disordered" evidence="6">
    <location>
        <begin position="439"/>
        <end position="458"/>
    </location>
</feature>
<keyword evidence="2" id="KW-0805">Transcription regulation</keyword>
<dbReference type="EMBL" id="AJWZ01010422">
    <property type="protein sequence ID" value="EKC48507.1"/>
    <property type="molecule type" value="Genomic_DNA"/>
</dbReference>
<feature type="domain" description="RNA polymerase sigma-70 region 1.2" evidence="7">
    <location>
        <begin position="168"/>
        <end position="188"/>
    </location>
</feature>
<comment type="similarity">
    <text evidence="1">Belongs to the sigma-70 factor family.</text>
</comment>
<dbReference type="InterPro" id="IPR050239">
    <property type="entry name" value="Sigma-70_RNA_pol_init_factors"/>
</dbReference>
<dbReference type="InterPro" id="IPR013325">
    <property type="entry name" value="RNA_pol_sigma_r2"/>
</dbReference>
<protein>
    <submittedName>
        <fullName evidence="10">Protein containing RNA polymerase sigma-70 domain protein</fullName>
    </submittedName>
</protein>
<dbReference type="NCBIfam" id="TIGR02937">
    <property type="entry name" value="sigma70-ECF"/>
    <property type="match status" value="1"/>
</dbReference>
<dbReference type="InterPro" id="IPR009042">
    <property type="entry name" value="RNA_pol_sigma70_r1_2"/>
</dbReference>
<dbReference type="Pfam" id="PF04539">
    <property type="entry name" value="Sigma70_r3"/>
    <property type="match status" value="1"/>
</dbReference>
<evidence type="ECO:0000256" key="4">
    <source>
        <dbReference type="ARBA" id="ARBA00023125"/>
    </source>
</evidence>
<dbReference type="PRINTS" id="PR00046">
    <property type="entry name" value="SIGMA70FCT"/>
</dbReference>
<feature type="domain" description="RNA polymerase sigma-70 region 3" evidence="8">
    <location>
        <begin position="283"/>
        <end position="354"/>
    </location>
</feature>
<keyword evidence="5" id="KW-0804">Transcription</keyword>
<evidence type="ECO:0000256" key="3">
    <source>
        <dbReference type="ARBA" id="ARBA00023082"/>
    </source>
</evidence>
<feature type="domain" description="RNA polymerase sigma-70 region 2" evidence="9">
    <location>
        <begin position="205"/>
        <end position="273"/>
    </location>
</feature>
<dbReference type="Pfam" id="PF04542">
    <property type="entry name" value="Sigma70_r2"/>
    <property type="match status" value="1"/>
</dbReference>
<evidence type="ECO:0000259" key="7">
    <source>
        <dbReference type="Pfam" id="PF00140"/>
    </source>
</evidence>
<sequence>MTEKYIQKIEKDIDNDFKFLKSDIINLIDLKELETANANYDCFKDEVYKQIYILILYNFFQNNLEEMNLFCKTLKNNKNSYHKLSSLINQCEDNNRFKLFMYLSNNDTIKVIVEQLIKEDCIFEKSLIKEDIEDSLIEYISFYCTINSIPYIDIIPTRSNDLINDIAKVYLQEISKIPLLSSEEELSLTTSYIETRDKDIRDKIIESNLKLVVNVAKKNIDKGLEFIDLIGEGNIGLMKAVERFDPSMGFKFATYATWWINQSIQRAIKNQSRNIRIPVAVVEKMQKYLQTIRKITEKEGRVPSDQEMANTLNVPLEKILEYKRLLNDTISLSEIVKDSNNKDIELIETIEDKSNILVYNNFTEKGELEEALKKMPIKEATVLRLRYGLNPEQKCYSQNQIAKIYPQLGLSQDKVTHQRISQLEIKGLQKLKDIITAKPKTKKTRTKKSQAHDHEKIKKPQGALKNTDIKMLSFLRSCSGTDIKVIEDFLGEEELTMLKKYFGDDLANPVLNRKTNYEDVLHIKRVIFPKIYGLYIDGYIMNESSLVLKRK</sequence>
<evidence type="ECO:0000256" key="1">
    <source>
        <dbReference type="ARBA" id="ARBA00007788"/>
    </source>
</evidence>
<dbReference type="InterPro" id="IPR007624">
    <property type="entry name" value="RNA_pol_sigma70_r3"/>
</dbReference>
<evidence type="ECO:0000259" key="8">
    <source>
        <dbReference type="Pfam" id="PF04539"/>
    </source>
</evidence>
<feature type="compositionally biased region" description="Basic residues" evidence="6">
    <location>
        <begin position="439"/>
        <end position="449"/>
    </location>
</feature>
<dbReference type="Gene3D" id="1.10.10.10">
    <property type="entry name" value="Winged helix-like DNA-binding domain superfamily/Winged helix DNA-binding domain"/>
    <property type="match status" value="2"/>
</dbReference>
<keyword evidence="4" id="KW-0238">DNA-binding</keyword>
<dbReference type="CDD" id="cd06171">
    <property type="entry name" value="Sigma70_r4"/>
    <property type="match status" value="1"/>
</dbReference>
<dbReference type="InterPro" id="IPR014284">
    <property type="entry name" value="RNA_pol_sigma-70_dom"/>
</dbReference>
<accession>K1RIY3</accession>
<dbReference type="GO" id="GO:0006352">
    <property type="term" value="P:DNA-templated transcription initiation"/>
    <property type="evidence" value="ECO:0007669"/>
    <property type="project" value="InterPro"/>
</dbReference>
<dbReference type="GO" id="GO:0016987">
    <property type="term" value="F:sigma factor activity"/>
    <property type="evidence" value="ECO:0007669"/>
    <property type="project" value="UniProtKB-KW"/>
</dbReference>
<name>K1RIY3_9ZZZZ</name>
<evidence type="ECO:0000256" key="2">
    <source>
        <dbReference type="ARBA" id="ARBA00023015"/>
    </source>
</evidence>
<dbReference type="AlphaFoldDB" id="K1RIY3"/>
<dbReference type="Pfam" id="PF00140">
    <property type="entry name" value="Sigma70_r1_2"/>
    <property type="match status" value="1"/>
</dbReference>
<dbReference type="SUPFAM" id="SSF88946">
    <property type="entry name" value="Sigma2 domain of RNA polymerase sigma factors"/>
    <property type="match status" value="1"/>
</dbReference>
<dbReference type="Gene3D" id="1.10.601.10">
    <property type="entry name" value="RNA Polymerase Primary Sigma Factor"/>
    <property type="match status" value="1"/>
</dbReference>
<dbReference type="InterPro" id="IPR007627">
    <property type="entry name" value="RNA_pol_sigma70_r2"/>
</dbReference>
<evidence type="ECO:0000256" key="6">
    <source>
        <dbReference type="SAM" id="MobiDB-lite"/>
    </source>
</evidence>
<dbReference type="PANTHER" id="PTHR30603:SF60">
    <property type="entry name" value="RNA POLYMERASE SIGMA FACTOR RPOD"/>
    <property type="match status" value="1"/>
</dbReference>
<dbReference type="InterPro" id="IPR013324">
    <property type="entry name" value="RNA_pol_sigma_r3/r4-like"/>
</dbReference>
<dbReference type="GO" id="GO:0003677">
    <property type="term" value="F:DNA binding"/>
    <property type="evidence" value="ECO:0007669"/>
    <property type="project" value="UniProtKB-KW"/>
</dbReference>
<dbReference type="InterPro" id="IPR000943">
    <property type="entry name" value="RNA_pol_sigma70"/>
</dbReference>
<evidence type="ECO:0000259" key="9">
    <source>
        <dbReference type="Pfam" id="PF04542"/>
    </source>
</evidence>
<proteinExistence type="inferred from homology"/>
<keyword evidence="3" id="KW-0731">Sigma factor</keyword>
<evidence type="ECO:0000256" key="5">
    <source>
        <dbReference type="ARBA" id="ARBA00023163"/>
    </source>
</evidence>
<dbReference type="InterPro" id="IPR036388">
    <property type="entry name" value="WH-like_DNA-bd_sf"/>
</dbReference>
<evidence type="ECO:0000313" key="10">
    <source>
        <dbReference type="EMBL" id="EKC48507.1"/>
    </source>
</evidence>
<organism evidence="10">
    <name type="scientific">human gut metagenome</name>
    <dbReference type="NCBI Taxonomy" id="408170"/>
    <lineage>
        <taxon>unclassified sequences</taxon>
        <taxon>metagenomes</taxon>
        <taxon>organismal metagenomes</taxon>
    </lineage>
</organism>
<reference evidence="10" key="1">
    <citation type="journal article" date="2013" name="Environ. Microbiol.">
        <title>Microbiota from the distal guts of lean and obese adolescents exhibit partial functional redundancy besides clear differences in community structure.</title>
        <authorList>
            <person name="Ferrer M."/>
            <person name="Ruiz A."/>
            <person name="Lanza F."/>
            <person name="Haange S.B."/>
            <person name="Oberbach A."/>
            <person name="Till H."/>
            <person name="Bargiela R."/>
            <person name="Campoy C."/>
            <person name="Segura M.T."/>
            <person name="Richter M."/>
            <person name="von Bergen M."/>
            <person name="Seifert J."/>
            <person name="Suarez A."/>
        </authorList>
    </citation>
    <scope>NUCLEOTIDE SEQUENCE</scope>
</reference>
<gene>
    <name evidence="10" type="ORF">OBE_15141</name>
</gene>
<dbReference type="SUPFAM" id="SSF88659">
    <property type="entry name" value="Sigma3 and sigma4 domains of RNA polymerase sigma factors"/>
    <property type="match status" value="2"/>
</dbReference>
<comment type="caution">
    <text evidence="10">The sequence shown here is derived from an EMBL/GenBank/DDBJ whole genome shotgun (WGS) entry which is preliminary data.</text>
</comment>
<dbReference type="PANTHER" id="PTHR30603">
    <property type="entry name" value="RNA POLYMERASE SIGMA FACTOR RPO"/>
    <property type="match status" value="1"/>
</dbReference>